<keyword evidence="3" id="KW-1185">Reference proteome</keyword>
<reference evidence="2 3" key="1">
    <citation type="journal article" date="2014" name="PLoS ONE">
        <title>Global Analysis of Gene Expression Profiles in Physic Nut (Jatropha curcas L.) Seedlings Exposed to Salt Stress.</title>
        <authorList>
            <person name="Zhang L."/>
            <person name="Zhang C."/>
            <person name="Wu P."/>
            <person name="Chen Y."/>
            <person name="Li M."/>
            <person name="Jiang H."/>
            <person name="Wu G."/>
        </authorList>
    </citation>
    <scope>NUCLEOTIDE SEQUENCE [LARGE SCALE GENOMIC DNA]</scope>
    <source>
        <strain evidence="3">cv. GZQX0401</strain>
        <tissue evidence="2">Young leaves</tissue>
    </source>
</reference>
<protein>
    <submittedName>
        <fullName evidence="2">Uncharacterized protein</fullName>
    </submittedName>
</protein>
<accession>A0A067J943</accession>
<evidence type="ECO:0000313" key="3">
    <source>
        <dbReference type="Proteomes" id="UP000027138"/>
    </source>
</evidence>
<name>A0A067J943_JATCU</name>
<dbReference type="Proteomes" id="UP000027138">
    <property type="component" value="Unassembled WGS sequence"/>
</dbReference>
<evidence type="ECO:0000256" key="1">
    <source>
        <dbReference type="SAM" id="MobiDB-lite"/>
    </source>
</evidence>
<evidence type="ECO:0000313" key="2">
    <source>
        <dbReference type="EMBL" id="KDP20262.1"/>
    </source>
</evidence>
<gene>
    <name evidence="2" type="ORF">JCGZ_08629</name>
</gene>
<organism evidence="2 3">
    <name type="scientific">Jatropha curcas</name>
    <name type="common">Barbados nut</name>
    <dbReference type="NCBI Taxonomy" id="180498"/>
    <lineage>
        <taxon>Eukaryota</taxon>
        <taxon>Viridiplantae</taxon>
        <taxon>Streptophyta</taxon>
        <taxon>Embryophyta</taxon>
        <taxon>Tracheophyta</taxon>
        <taxon>Spermatophyta</taxon>
        <taxon>Magnoliopsida</taxon>
        <taxon>eudicotyledons</taxon>
        <taxon>Gunneridae</taxon>
        <taxon>Pentapetalae</taxon>
        <taxon>rosids</taxon>
        <taxon>fabids</taxon>
        <taxon>Malpighiales</taxon>
        <taxon>Euphorbiaceae</taxon>
        <taxon>Crotonoideae</taxon>
        <taxon>Jatropheae</taxon>
        <taxon>Jatropha</taxon>
    </lineage>
</organism>
<feature type="compositionally biased region" description="Basic and acidic residues" evidence="1">
    <location>
        <begin position="17"/>
        <end position="40"/>
    </location>
</feature>
<feature type="region of interest" description="Disordered" evidence="1">
    <location>
        <begin position="1"/>
        <end position="65"/>
    </location>
</feature>
<proteinExistence type="predicted"/>
<dbReference type="EMBL" id="KK916550">
    <property type="protein sequence ID" value="KDP20262.1"/>
    <property type="molecule type" value="Genomic_DNA"/>
</dbReference>
<sequence>MRGRETAPLRGRKLASRRRERDLKMREREKRNSRGREEHAPPALCSTPRAALADFQTKARQDHAR</sequence>
<dbReference type="AlphaFoldDB" id="A0A067J943"/>